<dbReference type="InterPro" id="IPR043130">
    <property type="entry name" value="CDP-OH_PTrfase_TM_dom"/>
</dbReference>
<dbReference type="Proteomes" id="UP000253790">
    <property type="component" value="Chromosome"/>
</dbReference>
<keyword evidence="3" id="KW-1185">Reference proteome</keyword>
<evidence type="ECO:0000313" key="2">
    <source>
        <dbReference type="EMBL" id="AXH95343.1"/>
    </source>
</evidence>
<keyword evidence="1" id="KW-0812">Transmembrane</keyword>
<gene>
    <name evidence="2" type="ORF">DV701_03635</name>
</gene>
<keyword evidence="1" id="KW-1133">Transmembrane helix</keyword>
<protein>
    <submittedName>
        <fullName evidence="2">Uncharacterized protein</fullName>
    </submittedName>
</protein>
<organism evidence="2 3">
    <name type="scientific">Ornithinimicrobium avium</name>
    <dbReference type="NCBI Taxonomy" id="2283195"/>
    <lineage>
        <taxon>Bacteria</taxon>
        <taxon>Bacillati</taxon>
        <taxon>Actinomycetota</taxon>
        <taxon>Actinomycetes</taxon>
        <taxon>Micrococcales</taxon>
        <taxon>Ornithinimicrobiaceae</taxon>
        <taxon>Ornithinimicrobium</taxon>
    </lineage>
</organism>
<reference evidence="2 3" key="1">
    <citation type="submission" date="2018-07" db="EMBL/GenBank/DDBJ databases">
        <title>Complete genome sequencing of Ornithinimicrobium sp. AMA3305.</title>
        <authorList>
            <person name="Bae J.-W."/>
        </authorList>
    </citation>
    <scope>NUCLEOTIDE SEQUENCE [LARGE SCALE GENOMIC DNA]</scope>
    <source>
        <strain evidence="2 3">AMA3305</strain>
    </source>
</reference>
<dbReference type="AlphaFoldDB" id="A0A345NJY5"/>
<evidence type="ECO:0000256" key="1">
    <source>
        <dbReference type="SAM" id="Phobius"/>
    </source>
</evidence>
<keyword evidence="1" id="KW-0472">Membrane</keyword>
<dbReference type="OrthoDB" id="3431809at2"/>
<name>A0A345NJY5_9MICO</name>
<proteinExistence type="predicted"/>
<evidence type="ECO:0000313" key="3">
    <source>
        <dbReference type="Proteomes" id="UP000253790"/>
    </source>
</evidence>
<dbReference type="KEGG" id="orn:DV701_03635"/>
<accession>A0A345NJY5</accession>
<dbReference type="EMBL" id="CP031229">
    <property type="protein sequence ID" value="AXH95343.1"/>
    <property type="molecule type" value="Genomic_DNA"/>
</dbReference>
<feature type="transmembrane region" description="Helical" evidence="1">
    <location>
        <begin position="16"/>
        <end position="35"/>
    </location>
</feature>
<sequence>MWAGLVWWAGQHSTTALVWVLVATVAATLPTFASLSAAGAGATRRNGGPLGKTERCALVVLGCAIPTWLPWVCALVVLGSVATTALRLRSARAELAAP</sequence>
<feature type="transmembrane region" description="Helical" evidence="1">
    <location>
        <begin position="56"/>
        <end position="82"/>
    </location>
</feature>
<dbReference type="Gene3D" id="1.20.120.1760">
    <property type="match status" value="1"/>
</dbReference>